<dbReference type="InterPro" id="IPR013783">
    <property type="entry name" value="Ig-like_fold"/>
</dbReference>
<protein>
    <recommendedName>
        <fullName evidence="4">DUF1593 domain-containing protein</fullName>
    </recommendedName>
</protein>
<sequence>MRIEQLKTKSWLAASYLAVFLLVGIVAVAQAVSVPVVDSFTGHPRVAIISDIGNEPDDQMSFVRLLLYSNELDLEAMIATTSTWQKTATHPETMHAIVQAYGKVRPNLLLNAKGWPTAEELDQHIFAGQSAYGMAATGAGKASAGSEALRKAIEHDDPRPLWICLWGGANTLAQALIDLRVTHSSAQMEQLVARLRISSISDQDDAGPWIRREFPALFYVVKPSAPNGEEYYYATWTGISGDLYYRNSAGADTSLVTNEWLETNIRAKGPMGRMYPRFLFIMEGDTPSFMGLIDNGLNAYRRPDWGGWGGRYVYRQPYGEPRAIWTQGGDEFTRATSQDRVLGSDGVEHVSDQASIWRWREAYQNDFAARMDWTIKDFAHANHNPELVVDGVAGTAPVELTTDAKQTITLDASGSKDPDGQTLHYKWLVYQEAGLTGAHGADVTLSVADSPQAQVTINSPCRAAWLPLIPCRGEGVAHIILEVTDEGTPRLTSYRRIVLHVRAPLVPPTSERK</sequence>
<evidence type="ECO:0008006" key="4">
    <source>
        <dbReference type="Google" id="ProtNLM"/>
    </source>
</evidence>
<dbReference type="Gene3D" id="2.60.40.10">
    <property type="entry name" value="Immunoglobulins"/>
    <property type="match status" value="1"/>
</dbReference>
<dbReference type="Gene3D" id="3.90.245.10">
    <property type="entry name" value="Ribonucleoside hydrolase-like"/>
    <property type="match status" value="1"/>
</dbReference>
<dbReference type="EMBL" id="CABN01000032">
    <property type="protein sequence ID" value="CBH99575.1"/>
    <property type="molecule type" value="Genomic_DNA"/>
</dbReference>
<dbReference type="InterPro" id="IPR048527">
    <property type="entry name" value="Sde182_C"/>
</dbReference>
<accession>E6PXB6</accession>
<feature type="domain" description="Cellulose-binding Sde182 C-terminal" evidence="2">
    <location>
        <begin position="407"/>
        <end position="501"/>
    </location>
</feature>
<comment type="caution">
    <text evidence="3">The sequence shown here is derived from an EMBL/GenBank/DDBJ whole genome shotgun (WGS) entry which is preliminary data.</text>
</comment>
<name>E6PXB6_9ZZZZ</name>
<evidence type="ECO:0000259" key="2">
    <source>
        <dbReference type="Pfam" id="PF21027"/>
    </source>
</evidence>
<organism evidence="3">
    <name type="scientific">mine drainage metagenome</name>
    <dbReference type="NCBI Taxonomy" id="410659"/>
    <lineage>
        <taxon>unclassified sequences</taxon>
        <taxon>metagenomes</taxon>
        <taxon>ecological metagenomes</taxon>
    </lineage>
</organism>
<reference evidence="3" key="1">
    <citation type="submission" date="2009-10" db="EMBL/GenBank/DDBJ databases">
        <title>Diversity of trophic interactions inside an arsenic-rich microbial ecosystem.</title>
        <authorList>
            <person name="Bertin P.N."/>
            <person name="Heinrich-Salmeron A."/>
            <person name="Pelletier E."/>
            <person name="Goulhen-Chollet F."/>
            <person name="Arsene-Ploetze F."/>
            <person name="Gallien S."/>
            <person name="Calteau A."/>
            <person name="Vallenet D."/>
            <person name="Casiot C."/>
            <person name="Chane-Woon-Ming B."/>
            <person name="Giloteaux L."/>
            <person name="Barakat M."/>
            <person name="Bonnefoy V."/>
            <person name="Bruneel O."/>
            <person name="Chandler M."/>
            <person name="Cleiss J."/>
            <person name="Duran R."/>
            <person name="Elbaz-Poulichet F."/>
            <person name="Fonknechten N."/>
            <person name="Lauga B."/>
            <person name="Mornico D."/>
            <person name="Ortet P."/>
            <person name="Schaeffer C."/>
            <person name="Siguier P."/>
            <person name="Alexander Thil Smith A."/>
            <person name="Van Dorsselaer A."/>
            <person name="Weissenbach J."/>
            <person name="Medigue C."/>
            <person name="Le Paslier D."/>
        </authorList>
    </citation>
    <scope>NUCLEOTIDE SEQUENCE</scope>
</reference>
<dbReference type="GO" id="GO:0016799">
    <property type="term" value="F:hydrolase activity, hydrolyzing N-glycosyl compounds"/>
    <property type="evidence" value="ECO:0007669"/>
    <property type="project" value="InterPro"/>
</dbReference>
<dbReference type="Pfam" id="PF21027">
    <property type="entry name" value="Sde0182_C"/>
    <property type="match status" value="1"/>
</dbReference>
<evidence type="ECO:0000313" key="3">
    <source>
        <dbReference type="EMBL" id="CBH99575.1"/>
    </source>
</evidence>
<dbReference type="InterPro" id="IPR036452">
    <property type="entry name" value="Ribo_hydro-like"/>
</dbReference>
<dbReference type="AlphaFoldDB" id="E6PXB6"/>
<dbReference type="Pfam" id="PF07632">
    <property type="entry name" value="Sde182_NH-like"/>
    <property type="match status" value="1"/>
</dbReference>
<dbReference type="InterPro" id="IPR011483">
    <property type="entry name" value="Sde182_NH-like"/>
</dbReference>
<feature type="domain" description="Cellulose-binding Sde182 nucleoside hydrolase-like" evidence="1">
    <location>
        <begin position="45"/>
        <end position="312"/>
    </location>
</feature>
<dbReference type="SUPFAM" id="SSF53590">
    <property type="entry name" value="Nucleoside hydrolase"/>
    <property type="match status" value="1"/>
</dbReference>
<evidence type="ECO:0000259" key="1">
    <source>
        <dbReference type="Pfam" id="PF07632"/>
    </source>
</evidence>
<gene>
    <name evidence="3" type="ORF">CARN3_0512</name>
</gene>
<proteinExistence type="predicted"/>